<evidence type="ECO:0000313" key="1">
    <source>
        <dbReference type="EMBL" id="RMZ94284.1"/>
    </source>
</evidence>
<accession>A0A3M7P6H9</accession>
<proteinExistence type="predicted"/>
<protein>
    <submittedName>
        <fullName evidence="1">Uncharacterized protein</fullName>
    </submittedName>
</protein>
<dbReference type="OrthoDB" id="10487847at2759"/>
<sequence>MGNKLCQTVSLCSCLNPKDFDSDESMELEDCKQTQREKLKNDTSFYNNIFTVCNESFNFELLNQSKQTESAEIERPLYVDTELASSSSIGDSDSLDSGFDSRNMTPSRSLSQINFPAPSLVLSVANTDDTMNNFYEFLLSETIFMQSNLVMDSVPFMVKDKMWQWSKRSIGRIKRTAMKYFFFKNLTKNTVELADESKCETKSRISDLIKKPFSILSVLANGLKFLNRFSLKHSSFSDDCSDTVGLIEPSYSFSPLRQFLMRIYDINFF</sequence>
<dbReference type="EMBL" id="REGN01013165">
    <property type="protein sequence ID" value="RMZ94284.1"/>
    <property type="molecule type" value="Genomic_DNA"/>
</dbReference>
<dbReference type="Proteomes" id="UP000276133">
    <property type="component" value="Unassembled WGS sequence"/>
</dbReference>
<reference evidence="1 2" key="1">
    <citation type="journal article" date="2018" name="Sci. Rep.">
        <title>Genomic signatures of local adaptation to the degree of environmental predictability in rotifers.</title>
        <authorList>
            <person name="Franch-Gras L."/>
            <person name="Hahn C."/>
            <person name="Garcia-Roger E.M."/>
            <person name="Carmona M.J."/>
            <person name="Serra M."/>
            <person name="Gomez A."/>
        </authorList>
    </citation>
    <scope>NUCLEOTIDE SEQUENCE [LARGE SCALE GENOMIC DNA]</scope>
    <source>
        <strain evidence="1">HYR1</strain>
    </source>
</reference>
<organism evidence="1 2">
    <name type="scientific">Brachionus plicatilis</name>
    <name type="common">Marine rotifer</name>
    <name type="synonym">Brachionus muelleri</name>
    <dbReference type="NCBI Taxonomy" id="10195"/>
    <lineage>
        <taxon>Eukaryota</taxon>
        <taxon>Metazoa</taxon>
        <taxon>Spiralia</taxon>
        <taxon>Gnathifera</taxon>
        <taxon>Rotifera</taxon>
        <taxon>Eurotatoria</taxon>
        <taxon>Monogononta</taxon>
        <taxon>Pseudotrocha</taxon>
        <taxon>Ploima</taxon>
        <taxon>Brachionidae</taxon>
        <taxon>Brachionus</taxon>
    </lineage>
</organism>
<comment type="caution">
    <text evidence="1">The sequence shown here is derived from an EMBL/GenBank/DDBJ whole genome shotgun (WGS) entry which is preliminary data.</text>
</comment>
<name>A0A3M7P6H9_BRAPC</name>
<gene>
    <name evidence="1" type="ORF">BpHYR1_046041</name>
</gene>
<dbReference type="AlphaFoldDB" id="A0A3M7P6H9"/>
<keyword evidence="2" id="KW-1185">Reference proteome</keyword>
<evidence type="ECO:0000313" key="2">
    <source>
        <dbReference type="Proteomes" id="UP000276133"/>
    </source>
</evidence>